<dbReference type="SMR" id="A0A060N976"/>
<dbReference type="EMBL" id="BA000059">
    <property type="protein sequence ID" value="BAO05203.1"/>
    <property type="molecule type" value="Genomic_DNA"/>
</dbReference>
<reference evidence="1" key="1">
    <citation type="submission" date="2013-10" db="EMBL/GenBank/DDBJ databases">
        <title>Draft genome sequence of Clostridium botulinum type B strain Osaka05.</title>
        <authorList>
            <person name="Sakaguchi Y."/>
            <person name="Hosomi K."/>
            <person name="Uchiyama J."/>
            <person name="Ogura Y."/>
            <person name="Sakaguchi M."/>
            <person name="Kohda T."/>
            <person name="Mukamoto M."/>
            <person name="Misawa N."/>
            <person name="Matsuzaki S."/>
            <person name="Hayashi T."/>
            <person name="Kozaki S."/>
        </authorList>
    </citation>
    <scope>NUCLEOTIDE SEQUENCE</scope>
    <source>
        <strain evidence="1">Osaka05</strain>
    </source>
</reference>
<gene>
    <name evidence="1" type="ORF">CBO05P2_178</name>
</gene>
<dbReference type="AlphaFoldDB" id="A0A060N976"/>
<dbReference type="PIRSF" id="PIRSF037660">
    <property type="entry name" value="Botulinum_HA-17"/>
    <property type="match status" value="1"/>
</dbReference>
<organism evidence="1">
    <name type="scientific">Clostridium botulinum B str. Osaka05</name>
    <dbReference type="NCBI Taxonomy" id="1407017"/>
    <lineage>
        <taxon>Bacteria</taxon>
        <taxon>Bacillati</taxon>
        <taxon>Bacillota</taxon>
        <taxon>Clostridia</taxon>
        <taxon>Eubacteriales</taxon>
        <taxon>Clostridiaceae</taxon>
        <taxon>Clostridium</taxon>
    </lineage>
</organism>
<evidence type="ECO:0000313" key="1">
    <source>
        <dbReference type="EMBL" id="BAO05203.1"/>
    </source>
</evidence>
<proteinExistence type="predicted"/>
<sequence>MSVERTFLPNGNYNIKSIFSDSLYLNPVSGSLTFSNESSANNQKWNVEYMAENRCFKISNVAEPNKYLSYDNFGFISLDSLSNRCYWFPIKIAVNTYIMLSLNKVNELDYAWDIYDTNENILSQPLLLLPNFDIYNSNQMFKLEKI</sequence>
<protein>
    <submittedName>
        <fullName evidence="1">Hemagglutinin component HA17</fullName>
    </submittedName>
</protein>
<dbReference type="InterPro" id="IPR035992">
    <property type="entry name" value="Ricin_B-like_lectins"/>
</dbReference>
<dbReference type="SUPFAM" id="SSF50370">
    <property type="entry name" value="Ricin B-like lectins"/>
    <property type="match status" value="1"/>
</dbReference>
<dbReference type="Pfam" id="PF05588">
    <property type="entry name" value="Botulinum_HA-17"/>
    <property type="match status" value="1"/>
</dbReference>
<dbReference type="CDD" id="cd23494">
    <property type="entry name" value="beta-trefoil_Ricin_HA17"/>
    <property type="match status" value="1"/>
</dbReference>
<dbReference type="Gene3D" id="2.80.10.50">
    <property type="match status" value="1"/>
</dbReference>
<dbReference type="InterPro" id="IPR008903">
    <property type="entry name" value="HA-17_C_botulinum"/>
</dbReference>
<dbReference type="Proteomes" id="UP000054164">
    <property type="component" value="Unassembled WGS sequence"/>
</dbReference>
<name>A0A060N976_CLOBO</name>
<accession>A0A060N976</accession>
<dbReference type="RefSeq" id="WP_030032391.1">
    <property type="nucleotide sequence ID" value="NZ_BA000059.1"/>
</dbReference>
<dbReference type="HOGENOM" id="CLU_1774110_0_0_9"/>